<dbReference type="GO" id="GO:0008721">
    <property type="term" value="F:D-serine ammonia-lyase activity"/>
    <property type="evidence" value="ECO:0007669"/>
    <property type="project" value="TreeGrafter"/>
</dbReference>
<dbReference type="Proteomes" id="UP000782610">
    <property type="component" value="Unassembled WGS sequence"/>
</dbReference>
<protein>
    <submittedName>
        <fullName evidence="4">Alanine racemase</fullName>
    </submittedName>
</protein>
<dbReference type="Pfam" id="PF14031">
    <property type="entry name" value="D-ser_dehydrat"/>
    <property type="match status" value="1"/>
</dbReference>
<keyword evidence="2" id="KW-0456">Lyase</keyword>
<dbReference type="InterPro" id="IPR001608">
    <property type="entry name" value="Ala_racemase_N"/>
</dbReference>
<dbReference type="PANTHER" id="PTHR28004:SF2">
    <property type="entry name" value="D-SERINE DEHYDRATASE"/>
    <property type="match status" value="1"/>
</dbReference>
<dbReference type="InterPro" id="IPR026956">
    <property type="entry name" value="D-ser_dehydrat-like_dom"/>
</dbReference>
<evidence type="ECO:0000256" key="2">
    <source>
        <dbReference type="ARBA" id="ARBA00023239"/>
    </source>
</evidence>
<evidence type="ECO:0000259" key="3">
    <source>
        <dbReference type="SMART" id="SM01119"/>
    </source>
</evidence>
<evidence type="ECO:0000256" key="1">
    <source>
        <dbReference type="ARBA" id="ARBA00005323"/>
    </source>
</evidence>
<dbReference type="GO" id="GO:0036088">
    <property type="term" value="P:D-serine catabolic process"/>
    <property type="evidence" value="ECO:0007669"/>
    <property type="project" value="TreeGrafter"/>
</dbReference>
<dbReference type="AlphaFoldDB" id="A0A933NZM6"/>
<dbReference type="SMART" id="SM01119">
    <property type="entry name" value="D-ser_dehydrat"/>
    <property type="match status" value="1"/>
</dbReference>
<accession>A0A933NZM6</accession>
<evidence type="ECO:0000313" key="4">
    <source>
        <dbReference type="EMBL" id="MBI4922687.1"/>
    </source>
</evidence>
<dbReference type="EMBL" id="JACRAF010000036">
    <property type="protein sequence ID" value="MBI4922687.1"/>
    <property type="molecule type" value="Genomic_DNA"/>
</dbReference>
<sequence>MALRDLETPTLVLDRQTLEQNTARMTRRFAGTGVRLRPHMKTSKSIQVARLALAGNFGGITVSTLKEAEYFAEHGITDITYAVSIMPDKLGRVIALKRRGVRISIITDQVAIAEQVSSIAASEGVVLDTFIELDSGERRAGVLADSDELGVLGLALEELPGTQLEGVLTHAGHSYQGRSLSQIQAIAESERLCATTAADRLRSIGLVVPVVSVGSTPTATHGLSYEGVNEVRCGVYMFGDVFQSEINSCRPEDIALSVLATVIGHRRDLDTALIDAGALALSKDRSTGAAGLPEDVGYGLVLDATGTRRIDGVQVGHVYQEHGMLVSETPFPFEMLPVGSRVRILPNHACMTAAMHPGYHVVDGADDTAMRDWPRINGW</sequence>
<dbReference type="Gene3D" id="2.40.37.20">
    <property type="entry name" value="D-serine dehydratase-like domain"/>
    <property type="match status" value="1"/>
</dbReference>
<name>A0A933NZM6_9HYPH</name>
<dbReference type="Pfam" id="PF01168">
    <property type="entry name" value="Ala_racemase_N"/>
    <property type="match status" value="1"/>
</dbReference>
<dbReference type="InterPro" id="IPR042208">
    <property type="entry name" value="D-ser_dehydrat-like_sf"/>
</dbReference>
<evidence type="ECO:0000313" key="5">
    <source>
        <dbReference type="Proteomes" id="UP000782610"/>
    </source>
</evidence>
<proteinExistence type="inferred from homology"/>
<reference evidence="4" key="1">
    <citation type="submission" date="2020-07" db="EMBL/GenBank/DDBJ databases">
        <title>Huge and variable diversity of episymbiotic CPR bacteria and DPANN archaea in groundwater ecosystems.</title>
        <authorList>
            <person name="He C.Y."/>
            <person name="Keren R."/>
            <person name="Whittaker M."/>
            <person name="Farag I.F."/>
            <person name="Doudna J."/>
            <person name="Cate J.H.D."/>
            <person name="Banfield J.F."/>
        </authorList>
    </citation>
    <scope>NUCLEOTIDE SEQUENCE</scope>
    <source>
        <strain evidence="4">NC_groundwater_1586_Pr3_B-0.1um_66_15</strain>
    </source>
</reference>
<organism evidence="4 5">
    <name type="scientific">Devosia nanyangense</name>
    <dbReference type="NCBI Taxonomy" id="1228055"/>
    <lineage>
        <taxon>Bacteria</taxon>
        <taxon>Pseudomonadati</taxon>
        <taxon>Pseudomonadota</taxon>
        <taxon>Alphaproteobacteria</taxon>
        <taxon>Hyphomicrobiales</taxon>
        <taxon>Devosiaceae</taxon>
        <taxon>Devosia</taxon>
    </lineage>
</organism>
<dbReference type="InterPro" id="IPR051466">
    <property type="entry name" value="D-amino_acid_metab_enzyme"/>
</dbReference>
<gene>
    <name evidence="4" type="ORF">HY834_13150</name>
</gene>
<dbReference type="Gene3D" id="3.20.20.10">
    <property type="entry name" value="Alanine racemase"/>
    <property type="match status" value="1"/>
</dbReference>
<comment type="caution">
    <text evidence="4">The sequence shown here is derived from an EMBL/GenBank/DDBJ whole genome shotgun (WGS) entry which is preliminary data.</text>
</comment>
<feature type="domain" description="D-serine dehydratase-like" evidence="3">
    <location>
        <begin position="255"/>
        <end position="363"/>
    </location>
</feature>
<dbReference type="InterPro" id="IPR029066">
    <property type="entry name" value="PLP-binding_barrel"/>
</dbReference>
<dbReference type="PANTHER" id="PTHR28004">
    <property type="entry name" value="ZGC:162816-RELATED"/>
    <property type="match status" value="1"/>
</dbReference>
<comment type="similarity">
    <text evidence="1">Belongs to the DSD1 family.</text>
</comment>
<dbReference type="SUPFAM" id="SSF51419">
    <property type="entry name" value="PLP-binding barrel"/>
    <property type="match status" value="1"/>
</dbReference>